<proteinExistence type="predicted"/>
<dbReference type="SFLD" id="SFLDG01135">
    <property type="entry name" value="C1.5.6:_HAD__Beta-PGM__Phospha"/>
    <property type="match status" value="1"/>
</dbReference>
<dbReference type="AlphaFoldDB" id="A0A2U3K0H8"/>
<dbReference type="NCBIfam" id="TIGR01549">
    <property type="entry name" value="HAD-SF-IA-v1"/>
    <property type="match status" value="1"/>
</dbReference>
<dbReference type="SFLD" id="SFLDG01129">
    <property type="entry name" value="C1.5:_HAD__Beta-PGM__Phosphata"/>
    <property type="match status" value="1"/>
</dbReference>
<dbReference type="Gene3D" id="1.10.150.240">
    <property type="entry name" value="Putative phosphatase, domain 2"/>
    <property type="match status" value="1"/>
</dbReference>
<evidence type="ECO:0000313" key="1">
    <source>
        <dbReference type="EMBL" id="SPF33165.1"/>
    </source>
</evidence>
<name>A0A2U3K0H8_9FIRM</name>
<dbReference type="OrthoDB" id="9792518at2"/>
<accession>A0A2U3K0H8</accession>
<dbReference type="PANTHER" id="PTHR43434">
    <property type="entry name" value="PHOSPHOGLYCOLATE PHOSPHATASE"/>
    <property type="match status" value="1"/>
</dbReference>
<dbReference type="Pfam" id="PF13419">
    <property type="entry name" value="HAD_2"/>
    <property type="match status" value="1"/>
</dbReference>
<dbReference type="InterPro" id="IPR050155">
    <property type="entry name" value="HAD-like_hydrolase_sf"/>
</dbReference>
<dbReference type="InterPro" id="IPR036412">
    <property type="entry name" value="HAD-like_sf"/>
</dbReference>
<dbReference type="PRINTS" id="PR00413">
    <property type="entry name" value="HADHALOGNASE"/>
</dbReference>
<sequence length="219" mass="24638">MFKGIIFDLDGTLVDSLGDIANAMNNALQRYGFPTHELQAYKNFIGNGLKNLVRETVPKDFRNEEIIIKCFDSMMEEYRDNCTDKTQPYAGIVELLNELATHQMRLAVLSNKVDFLTKKVVKTLLPNWNFEAVIGVSNEIPRKPNPLGALLISRKLEISPENLIYLGDTGVDMQAANSAGMYAVGALWGFRTKEELTSNGAKYLVNYPLELIQMLEDLK</sequence>
<dbReference type="GO" id="GO:0008967">
    <property type="term" value="F:phosphoglycolate phosphatase activity"/>
    <property type="evidence" value="ECO:0007669"/>
    <property type="project" value="TreeGrafter"/>
</dbReference>
<dbReference type="SUPFAM" id="SSF56784">
    <property type="entry name" value="HAD-like"/>
    <property type="match status" value="1"/>
</dbReference>
<keyword evidence="1" id="KW-0378">Hydrolase</keyword>
<dbReference type="Gene3D" id="3.40.50.1000">
    <property type="entry name" value="HAD superfamily/HAD-like"/>
    <property type="match status" value="1"/>
</dbReference>
<dbReference type="InterPro" id="IPR023214">
    <property type="entry name" value="HAD_sf"/>
</dbReference>
<dbReference type="Proteomes" id="UP000238916">
    <property type="component" value="Unassembled WGS sequence"/>
</dbReference>
<reference evidence="2" key="1">
    <citation type="submission" date="2018-02" db="EMBL/GenBank/DDBJ databases">
        <authorList>
            <person name="Hausmann B."/>
        </authorList>
    </citation>
    <scope>NUCLEOTIDE SEQUENCE [LARGE SCALE GENOMIC DNA]</scope>
    <source>
        <strain evidence="2">Peat soil MAG SbF1</strain>
    </source>
</reference>
<dbReference type="EMBL" id="OMOF01000025">
    <property type="protein sequence ID" value="SPF33165.1"/>
    <property type="molecule type" value="Genomic_DNA"/>
</dbReference>
<evidence type="ECO:0000313" key="2">
    <source>
        <dbReference type="Proteomes" id="UP000238916"/>
    </source>
</evidence>
<dbReference type="InterPro" id="IPR006439">
    <property type="entry name" value="HAD-SF_hydro_IA"/>
</dbReference>
<gene>
    <name evidence="1" type="ORF">SBF1_1200030</name>
</gene>
<dbReference type="SFLD" id="SFLDS00003">
    <property type="entry name" value="Haloacid_Dehalogenase"/>
    <property type="match status" value="1"/>
</dbReference>
<dbReference type="GO" id="GO:0005829">
    <property type="term" value="C:cytosol"/>
    <property type="evidence" value="ECO:0007669"/>
    <property type="project" value="TreeGrafter"/>
</dbReference>
<dbReference type="PANTHER" id="PTHR43434:SF1">
    <property type="entry name" value="PHOSPHOGLYCOLATE PHOSPHATASE"/>
    <property type="match status" value="1"/>
</dbReference>
<dbReference type="GO" id="GO:0006281">
    <property type="term" value="P:DNA repair"/>
    <property type="evidence" value="ECO:0007669"/>
    <property type="project" value="TreeGrafter"/>
</dbReference>
<organism evidence="1 2">
    <name type="scientific">Candidatus Desulfosporosinus infrequens</name>
    <dbReference type="NCBI Taxonomy" id="2043169"/>
    <lineage>
        <taxon>Bacteria</taxon>
        <taxon>Bacillati</taxon>
        <taxon>Bacillota</taxon>
        <taxon>Clostridia</taxon>
        <taxon>Eubacteriales</taxon>
        <taxon>Desulfitobacteriaceae</taxon>
        <taxon>Desulfosporosinus</taxon>
    </lineage>
</organism>
<dbReference type="InterPro" id="IPR041492">
    <property type="entry name" value="HAD_2"/>
</dbReference>
<dbReference type="InterPro" id="IPR023198">
    <property type="entry name" value="PGP-like_dom2"/>
</dbReference>
<protein>
    <submittedName>
        <fullName evidence="1">HAD-superhydrolase, subIA, variant 1 family protein</fullName>
    </submittedName>
</protein>